<dbReference type="RefSeq" id="WP_284195615.1">
    <property type="nucleotide sequence ID" value="NZ_BSOG01000001.1"/>
</dbReference>
<dbReference type="Proteomes" id="UP001156706">
    <property type="component" value="Unassembled WGS sequence"/>
</dbReference>
<evidence type="ECO:0008006" key="3">
    <source>
        <dbReference type="Google" id="ProtNLM"/>
    </source>
</evidence>
<keyword evidence="2" id="KW-1185">Reference proteome</keyword>
<dbReference type="EMBL" id="BSOG01000001">
    <property type="protein sequence ID" value="GLR12495.1"/>
    <property type="molecule type" value="Genomic_DNA"/>
</dbReference>
<reference evidence="2" key="1">
    <citation type="journal article" date="2019" name="Int. J. Syst. Evol. Microbiol.">
        <title>The Global Catalogue of Microorganisms (GCM) 10K type strain sequencing project: providing services to taxonomists for standard genome sequencing and annotation.</title>
        <authorList>
            <consortium name="The Broad Institute Genomics Platform"/>
            <consortium name="The Broad Institute Genome Sequencing Center for Infectious Disease"/>
            <person name="Wu L."/>
            <person name="Ma J."/>
        </authorList>
    </citation>
    <scope>NUCLEOTIDE SEQUENCE [LARGE SCALE GENOMIC DNA]</scope>
    <source>
        <strain evidence="2">NBRC 110044</strain>
    </source>
</reference>
<protein>
    <recommendedName>
        <fullName evidence="3">Glycine zipper family protein</fullName>
    </recommendedName>
</protein>
<organism evidence="1 2">
    <name type="scientific">Chitinimonas prasina</name>
    <dbReference type="NCBI Taxonomy" id="1434937"/>
    <lineage>
        <taxon>Bacteria</taxon>
        <taxon>Pseudomonadati</taxon>
        <taxon>Pseudomonadota</taxon>
        <taxon>Betaproteobacteria</taxon>
        <taxon>Neisseriales</taxon>
        <taxon>Chitinibacteraceae</taxon>
        <taxon>Chitinimonas</taxon>
    </lineage>
</organism>
<gene>
    <name evidence="1" type="ORF">GCM10007907_12850</name>
</gene>
<comment type="caution">
    <text evidence="1">The sequence shown here is derived from an EMBL/GenBank/DDBJ whole genome shotgun (WGS) entry which is preliminary data.</text>
</comment>
<accession>A0ABQ5YC37</accession>
<name>A0ABQ5YC37_9NEIS</name>
<evidence type="ECO:0000313" key="2">
    <source>
        <dbReference type="Proteomes" id="UP001156706"/>
    </source>
</evidence>
<evidence type="ECO:0000313" key="1">
    <source>
        <dbReference type="EMBL" id="GLR12495.1"/>
    </source>
</evidence>
<proteinExistence type="predicted"/>
<sequence>MAGVRIPGPIGQEPAVGPVFLPVPRQAVAGPIKPPQQQPKHYQSQTVTAEVVQDMGNAVAGMVQQLSFDSFVRIYVYEPGARAIAEQGAKFVKQGIMTTQEAAEWVNTQRNAWLIRVRDTRNTPLGRAYSEFLKPRDKLPKVPDLLEKLARRQPSMALEQRFEAIIKSGGSTRASVNKLAITLRWAGPVLLVAQVGVAAYIVADAPPESRWQVGAEQGGAIVGGSVGGWLGAKYGCAGGAAIGVWFEVVGAVPGCLIGGIAGAFGGGWAGSSVGREAGYYSWKAASSVAEWL</sequence>